<evidence type="ECO:0000256" key="3">
    <source>
        <dbReference type="SAM" id="SignalP"/>
    </source>
</evidence>
<organism evidence="4 5">
    <name type="scientific">Caballeronia sordidicola</name>
    <name type="common">Burkholderia sordidicola</name>
    <dbReference type="NCBI Taxonomy" id="196367"/>
    <lineage>
        <taxon>Bacteria</taxon>
        <taxon>Pseudomonadati</taxon>
        <taxon>Pseudomonadota</taxon>
        <taxon>Betaproteobacteria</taxon>
        <taxon>Burkholderiales</taxon>
        <taxon>Burkholderiaceae</taxon>
        <taxon>Caballeronia</taxon>
    </lineage>
</organism>
<dbReference type="EMBL" id="NBTZ01000049">
    <property type="protein sequence ID" value="OTP75613.1"/>
    <property type="molecule type" value="Genomic_DNA"/>
</dbReference>
<reference evidence="4 5" key="1">
    <citation type="submission" date="2017-03" db="EMBL/GenBank/DDBJ databases">
        <title>Genome analysis of strain PAMC 26577.</title>
        <authorList>
            <person name="Oh H.-M."/>
            <person name="Yang J.-A."/>
        </authorList>
    </citation>
    <scope>NUCLEOTIDE SEQUENCE [LARGE SCALE GENOMIC DNA]</scope>
    <source>
        <strain evidence="4 5">PAMC 26577</strain>
    </source>
</reference>
<protein>
    <submittedName>
        <fullName evidence="4">Forms the bulk of type IV secretion complex that spans outer membrane and periplasm (VirB9)</fullName>
    </submittedName>
</protein>
<dbReference type="InterPro" id="IPR038161">
    <property type="entry name" value="VirB9/CagX/TrbG_C_sf"/>
</dbReference>
<dbReference type="InterPro" id="IPR033645">
    <property type="entry name" value="VirB9/CagX/TrbG_C"/>
</dbReference>
<evidence type="ECO:0000313" key="4">
    <source>
        <dbReference type="EMBL" id="OTP75613.1"/>
    </source>
</evidence>
<name>A0A242MWB7_CABSO</name>
<gene>
    <name evidence="4" type="ORF">PAMC26577_13070</name>
</gene>
<evidence type="ECO:0000313" key="5">
    <source>
        <dbReference type="Proteomes" id="UP000195221"/>
    </source>
</evidence>
<dbReference type="CDD" id="cd06911">
    <property type="entry name" value="VirB9_CagX_TrbG"/>
    <property type="match status" value="1"/>
</dbReference>
<feature type="signal peptide" evidence="3">
    <location>
        <begin position="1"/>
        <end position="36"/>
    </location>
</feature>
<keyword evidence="2 3" id="KW-0732">Signal</keyword>
<dbReference type="Proteomes" id="UP000195221">
    <property type="component" value="Unassembled WGS sequence"/>
</dbReference>
<evidence type="ECO:0000256" key="2">
    <source>
        <dbReference type="ARBA" id="ARBA00022729"/>
    </source>
</evidence>
<comment type="similarity">
    <text evidence="1">Belongs to the TrbG/VirB9 family.</text>
</comment>
<dbReference type="RefSeq" id="WP_083637930.1">
    <property type="nucleotide sequence ID" value="NZ_MSRG01000030.1"/>
</dbReference>
<evidence type="ECO:0000256" key="1">
    <source>
        <dbReference type="ARBA" id="ARBA00006135"/>
    </source>
</evidence>
<dbReference type="AlphaFoldDB" id="A0A242MWB7"/>
<accession>A0A242MWB7</accession>
<sequence>MTSRLKPRYLKCRFCANALAASSAIAAALCALPAHALTTPGPCGADAHIRCAVFDSSEVYRVPFRAGTATLIQLEPGEVIDGPASGMGMGDSKAWKVGAKSNWILFKPTEAHADTNLIVVTDRRRYAIELVSADRGEAAVWSLNFTYPDTRSREAQAAARKQALAADRARSSAATSLHANENYDMQGDTVLAPTSMWDDGRFTYFRYATTRDLPDINRVLPDGSEALVNSHVDGDTVVVHETAAKFMLRLGKSVLGVRNNGYTPDGQFNTTGTTVPGTVRITKEHE</sequence>
<proteinExistence type="inferred from homology"/>
<dbReference type="InterPro" id="IPR010258">
    <property type="entry name" value="Conjugal_tfr_TrbG/VirB9/CagX"/>
</dbReference>
<comment type="caution">
    <text evidence="4">The sequence shown here is derived from an EMBL/GenBank/DDBJ whole genome shotgun (WGS) entry which is preliminary data.</text>
</comment>
<dbReference type="Gene3D" id="2.60.40.2500">
    <property type="match status" value="1"/>
</dbReference>
<dbReference type="Pfam" id="PF03524">
    <property type="entry name" value="CagX"/>
    <property type="match status" value="1"/>
</dbReference>
<feature type="chain" id="PRO_5012150714" evidence="3">
    <location>
        <begin position="37"/>
        <end position="286"/>
    </location>
</feature>